<dbReference type="SUPFAM" id="SSF54236">
    <property type="entry name" value="Ubiquitin-like"/>
    <property type="match status" value="1"/>
</dbReference>
<dbReference type="Pfam" id="PF21989">
    <property type="entry name" value="RA_2"/>
    <property type="match status" value="1"/>
</dbReference>
<organism evidence="3 4">
    <name type="scientific">Candidula unifasciata</name>
    <dbReference type="NCBI Taxonomy" id="100452"/>
    <lineage>
        <taxon>Eukaryota</taxon>
        <taxon>Metazoa</taxon>
        <taxon>Spiralia</taxon>
        <taxon>Lophotrochozoa</taxon>
        <taxon>Mollusca</taxon>
        <taxon>Gastropoda</taxon>
        <taxon>Heterobranchia</taxon>
        <taxon>Euthyneura</taxon>
        <taxon>Panpulmonata</taxon>
        <taxon>Eupulmonata</taxon>
        <taxon>Stylommatophora</taxon>
        <taxon>Helicina</taxon>
        <taxon>Helicoidea</taxon>
        <taxon>Geomitridae</taxon>
        <taxon>Candidula</taxon>
    </lineage>
</organism>
<dbReference type="Pfam" id="PF00169">
    <property type="entry name" value="PH"/>
    <property type="match status" value="1"/>
</dbReference>
<feature type="domain" description="PH" evidence="1">
    <location>
        <begin position="128"/>
        <end position="239"/>
    </location>
</feature>
<feature type="domain" description="Ras-associating" evidence="2">
    <location>
        <begin position="1"/>
        <end position="85"/>
    </location>
</feature>
<dbReference type="PROSITE" id="PS50003">
    <property type="entry name" value="PH_DOMAIN"/>
    <property type="match status" value="1"/>
</dbReference>
<dbReference type="InterPro" id="IPR011993">
    <property type="entry name" value="PH-like_dom_sf"/>
</dbReference>
<dbReference type="GO" id="GO:0007165">
    <property type="term" value="P:signal transduction"/>
    <property type="evidence" value="ECO:0007669"/>
    <property type="project" value="InterPro"/>
</dbReference>
<evidence type="ECO:0000259" key="2">
    <source>
        <dbReference type="PROSITE" id="PS50200"/>
    </source>
</evidence>
<dbReference type="InterPro" id="IPR039665">
    <property type="entry name" value="PH_APBB1IP"/>
</dbReference>
<feature type="non-terminal residue" evidence="3">
    <location>
        <position position="1"/>
    </location>
</feature>
<evidence type="ECO:0000313" key="4">
    <source>
        <dbReference type="Proteomes" id="UP000678393"/>
    </source>
</evidence>
<proteinExistence type="predicted"/>
<dbReference type="PANTHER" id="PTHR11243">
    <property type="entry name" value="GROWTH FACTOR RECEPTOR-BOUND PROTEIN"/>
    <property type="match status" value="1"/>
</dbReference>
<dbReference type="AlphaFoldDB" id="A0A8S3YWW0"/>
<sequence>LFVRAFAKDGSSKSILVDEKMTISQVCSQLADKNHVRLNHKLSVVELMPELLMERILEDHDSLVENMVMWTKDSKNKIMFEERMDKYDLFRSPEKYLLATTGMKQGPLSPEKKDKLIQEFFAPDSSCVPPVEGALYLKSDGKKAWKKFFFVLRASGLYYSPKGKASKNPKDLVCLVQFEYVDVYHGLGWKKKYHAPTDYCFALKHPQIQKKTSKYIRYFCAESEAAFDQWVMAIRTVKLGKQMLHNYEHLTHEISMWDQRQPETGSVTADTAVCQMLNHADLSDSRMSVPEPANCHSVIQVLSRSLVHKCTIGDTTRNGMSIEVLPGPPHKFAESGGSSDG</sequence>
<comment type="caution">
    <text evidence="3">The sequence shown here is derived from an EMBL/GenBank/DDBJ whole genome shotgun (WGS) entry which is preliminary data.</text>
</comment>
<dbReference type="SMART" id="SM00314">
    <property type="entry name" value="RA"/>
    <property type="match status" value="1"/>
</dbReference>
<feature type="non-terminal residue" evidence="3">
    <location>
        <position position="341"/>
    </location>
</feature>
<gene>
    <name evidence="3" type="ORF">CUNI_LOCUS5208</name>
</gene>
<dbReference type="OrthoDB" id="6235964at2759"/>
<dbReference type="InterPro" id="IPR000159">
    <property type="entry name" value="RA_dom"/>
</dbReference>
<evidence type="ECO:0000313" key="3">
    <source>
        <dbReference type="EMBL" id="CAG5119650.1"/>
    </source>
</evidence>
<dbReference type="InterPro" id="IPR039664">
    <property type="entry name" value="GRB/APBB1IP"/>
</dbReference>
<dbReference type="PROSITE" id="PS50200">
    <property type="entry name" value="RA"/>
    <property type="match status" value="1"/>
</dbReference>
<protein>
    <submittedName>
        <fullName evidence="3">Uncharacterized protein</fullName>
    </submittedName>
</protein>
<dbReference type="EMBL" id="CAJHNH020000749">
    <property type="protein sequence ID" value="CAG5119650.1"/>
    <property type="molecule type" value="Genomic_DNA"/>
</dbReference>
<dbReference type="Gene3D" id="2.30.29.30">
    <property type="entry name" value="Pleckstrin-homology domain (PH domain)/Phosphotyrosine-binding domain (PTB)"/>
    <property type="match status" value="1"/>
</dbReference>
<dbReference type="SUPFAM" id="SSF50729">
    <property type="entry name" value="PH domain-like"/>
    <property type="match status" value="1"/>
</dbReference>
<dbReference type="InterPro" id="IPR001849">
    <property type="entry name" value="PH_domain"/>
</dbReference>
<name>A0A8S3YWW0_9EUPU</name>
<evidence type="ECO:0000259" key="1">
    <source>
        <dbReference type="PROSITE" id="PS50003"/>
    </source>
</evidence>
<reference evidence="3" key="1">
    <citation type="submission" date="2021-04" db="EMBL/GenBank/DDBJ databases">
        <authorList>
            <consortium name="Molecular Ecology Group"/>
        </authorList>
    </citation>
    <scope>NUCLEOTIDE SEQUENCE</scope>
</reference>
<keyword evidence="4" id="KW-1185">Reference proteome</keyword>
<accession>A0A8S3YWW0</accession>
<dbReference type="InterPro" id="IPR029071">
    <property type="entry name" value="Ubiquitin-like_domsf"/>
</dbReference>
<dbReference type="Gene3D" id="3.10.20.90">
    <property type="entry name" value="Phosphatidylinositol 3-kinase Catalytic Subunit, Chain A, domain 1"/>
    <property type="match status" value="1"/>
</dbReference>
<dbReference type="SMART" id="SM00233">
    <property type="entry name" value="PH"/>
    <property type="match status" value="1"/>
</dbReference>
<dbReference type="CDD" id="cd01259">
    <property type="entry name" value="PH_APBB1IP"/>
    <property type="match status" value="1"/>
</dbReference>
<dbReference type="PANTHER" id="PTHR11243:SF23">
    <property type="entry name" value="LD06925P"/>
    <property type="match status" value="1"/>
</dbReference>
<dbReference type="Proteomes" id="UP000678393">
    <property type="component" value="Unassembled WGS sequence"/>
</dbReference>